<organism evidence="2 3">
    <name type="scientific">Desmophyllum pertusum</name>
    <dbReference type="NCBI Taxonomy" id="174260"/>
    <lineage>
        <taxon>Eukaryota</taxon>
        <taxon>Metazoa</taxon>
        <taxon>Cnidaria</taxon>
        <taxon>Anthozoa</taxon>
        <taxon>Hexacorallia</taxon>
        <taxon>Scleractinia</taxon>
        <taxon>Caryophylliina</taxon>
        <taxon>Caryophylliidae</taxon>
        <taxon>Desmophyllum</taxon>
    </lineage>
</organism>
<keyword evidence="3" id="KW-1185">Reference proteome</keyword>
<dbReference type="Proteomes" id="UP001163046">
    <property type="component" value="Unassembled WGS sequence"/>
</dbReference>
<evidence type="ECO:0000313" key="3">
    <source>
        <dbReference type="Proteomes" id="UP001163046"/>
    </source>
</evidence>
<comment type="caution">
    <text evidence="2">The sequence shown here is derived from an EMBL/GenBank/DDBJ whole genome shotgun (WGS) entry which is preliminary data.</text>
</comment>
<dbReference type="OrthoDB" id="68076at2759"/>
<reference evidence="2" key="1">
    <citation type="submission" date="2023-01" db="EMBL/GenBank/DDBJ databases">
        <title>Genome assembly of the deep-sea coral Lophelia pertusa.</title>
        <authorList>
            <person name="Herrera S."/>
            <person name="Cordes E."/>
        </authorList>
    </citation>
    <scope>NUCLEOTIDE SEQUENCE</scope>
    <source>
        <strain evidence="2">USNM1676648</strain>
        <tissue evidence="2">Polyp</tissue>
    </source>
</reference>
<gene>
    <name evidence="2" type="ORF">OS493_029594</name>
</gene>
<evidence type="ECO:0000313" key="2">
    <source>
        <dbReference type="EMBL" id="KAJ7389696.1"/>
    </source>
</evidence>
<accession>A0A9X0D7T7</accession>
<name>A0A9X0D7T7_9CNID</name>
<protein>
    <submittedName>
        <fullName evidence="2">Uncharacterized protein</fullName>
    </submittedName>
</protein>
<feature type="compositionally biased region" description="Basic and acidic residues" evidence="1">
    <location>
        <begin position="84"/>
        <end position="95"/>
    </location>
</feature>
<dbReference type="AlphaFoldDB" id="A0A9X0D7T7"/>
<proteinExistence type="predicted"/>
<evidence type="ECO:0000256" key="1">
    <source>
        <dbReference type="SAM" id="MobiDB-lite"/>
    </source>
</evidence>
<feature type="region of interest" description="Disordered" evidence="1">
    <location>
        <begin position="53"/>
        <end position="72"/>
    </location>
</feature>
<dbReference type="EMBL" id="MU825426">
    <property type="protein sequence ID" value="KAJ7389696.1"/>
    <property type="molecule type" value="Genomic_DNA"/>
</dbReference>
<sequence>MEKANPFPSETVDAFRNSSETVPTLRFKLSLTDSDDKKCPEFSFLELVKNASASANDTPEKIPWEEDGEDENLELWPRSLRRNTRPDRRNGDGIEWRSYNT</sequence>
<feature type="region of interest" description="Disordered" evidence="1">
    <location>
        <begin position="80"/>
        <end position="101"/>
    </location>
</feature>